<name>A0A413VUJ4_9BACE</name>
<dbReference type="RefSeq" id="WP_122201107.1">
    <property type="nucleotide sequence ID" value="NZ_CABJFV010000003.1"/>
</dbReference>
<protein>
    <recommendedName>
        <fullName evidence="3">WD40 repeat domain-containing protein</fullName>
    </recommendedName>
</protein>
<comment type="caution">
    <text evidence="1">The sequence shown here is derived from an EMBL/GenBank/DDBJ whole genome shotgun (WGS) entry which is preliminary data.</text>
</comment>
<evidence type="ECO:0008006" key="3">
    <source>
        <dbReference type="Google" id="ProtNLM"/>
    </source>
</evidence>
<accession>A0A413VUJ4</accession>
<gene>
    <name evidence="1" type="ORF">DW888_06410</name>
</gene>
<dbReference type="InterPro" id="IPR011042">
    <property type="entry name" value="6-blade_b-propeller_TolB-like"/>
</dbReference>
<proteinExistence type="predicted"/>
<dbReference type="InterPro" id="IPR054550">
    <property type="entry name" value="Mala_s_1-like"/>
</dbReference>
<dbReference type="Gene3D" id="2.120.10.30">
    <property type="entry name" value="TolB, C-terminal domain"/>
    <property type="match status" value="1"/>
</dbReference>
<sequence>MKRILFFLCFTLPLFLNISGKNKAEKLLLGGSGWNKIVIIDKDSKQIEWEHPLQKGWECNSVAATPDGNILFSYAKGAKVINRDHKEIWNITAPEGCEMQTARMLSNGNYLLAWTGHPAVIMEVSPKGKILSRTEYETGIDRPHSQFRQLNKNKRGNYLIPLISTSEVREISPSGKLINSFKVEGTPFTTLESTDGNYWIACGDGHALIEANPNDGQIIRRYNENDIKGVRLFFTAGLCKSSDGNLYICNWQGHSHDANAANSPQLFEINQKGEVIWSLNDNQTFGMISAVSTIN</sequence>
<evidence type="ECO:0000313" key="2">
    <source>
        <dbReference type="Proteomes" id="UP000284379"/>
    </source>
</evidence>
<dbReference type="EMBL" id="QSGO01000003">
    <property type="protein sequence ID" value="RHB37169.1"/>
    <property type="molecule type" value="Genomic_DNA"/>
</dbReference>
<dbReference type="Proteomes" id="UP000284379">
    <property type="component" value="Unassembled WGS sequence"/>
</dbReference>
<dbReference type="Pfam" id="PF22701">
    <property type="entry name" value="Mala_s_1-like"/>
    <property type="match status" value="1"/>
</dbReference>
<evidence type="ECO:0000313" key="1">
    <source>
        <dbReference type="EMBL" id="RHB37169.1"/>
    </source>
</evidence>
<dbReference type="SUPFAM" id="SSF101898">
    <property type="entry name" value="NHL repeat"/>
    <property type="match status" value="1"/>
</dbReference>
<dbReference type="AlphaFoldDB" id="A0A413VUJ4"/>
<organism evidence="1 2">
    <name type="scientific">Bacteroides nordii</name>
    <dbReference type="NCBI Taxonomy" id="291645"/>
    <lineage>
        <taxon>Bacteria</taxon>
        <taxon>Pseudomonadati</taxon>
        <taxon>Bacteroidota</taxon>
        <taxon>Bacteroidia</taxon>
        <taxon>Bacteroidales</taxon>
        <taxon>Bacteroidaceae</taxon>
        <taxon>Bacteroides</taxon>
    </lineage>
</organism>
<reference evidence="1 2" key="1">
    <citation type="submission" date="2018-08" db="EMBL/GenBank/DDBJ databases">
        <title>A genome reference for cultivated species of the human gut microbiota.</title>
        <authorList>
            <person name="Zou Y."/>
            <person name="Xue W."/>
            <person name="Luo G."/>
        </authorList>
    </citation>
    <scope>NUCLEOTIDE SEQUENCE [LARGE SCALE GENOMIC DNA]</scope>
    <source>
        <strain evidence="1 2">AM40-30BH</strain>
    </source>
</reference>